<protein>
    <submittedName>
        <fullName evidence="3">Reverse transcriptase/maturase family protein</fullName>
    </submittedName>
</protein>
<dbReference type="GO" id="GO:0003964">
    <property type="term" value="F:RNA-directed DNA polymerase activity"/>
    <property type="evidence" value="ECO:0007669"/>
    <property type="project" value="UniProtKB-KW"/>
</dbReference>
<proteinExistence type="inferred from homology"/>
<evidence type="ECO:0000256" key="1">
    <source>
        <dbReference type="ARBA" id="ARBA00034120"/>
    </source>
</evidence>
<sequence length="505" mass="59963">MTNYPKWLIPKRYPHMDKPCEDKKELQKLKHYVMNPTAIAVHAFLPLIRRNVITYPYKRKDVNSPRKKEKKVRPITYASHTDSAIYGYYASLLSLEYEQCLKDASLSNCVCAYRKIPCENSHRHKCNIDIAKEVFDFIKNKLSERQHLSVITFDIKGFFDNLDHKLLKKAWKYVMGYKHMPKDVYNVFKSVTNYSYVNEKALFEECKDHIICRNDTIRKVKRISYLRDKNAVAYCDKTYIHHLRDIHLIQTRKKKEVRGIPQGLPISAVLANVYMFDFDKEINDGIRKVNGMYRRYSDDIIVVCPEEVGEQWKERICSEIKERKLRIEPHKTNLFYFKPSEGKNICEHEIVKGGKKLEYLGFSYDGNRILLKDAGLGKYYMKFELNLRRTFYKSTHTNNNYWGHIFENKLIKKFSYAGAKTHKKRVRSKTDKSKFVLVPNYRSHGNYLTYVRKASKIMDSPSIERQLRHSVPKLRKRLVKLEGSVANYTMRKLAGEFQRYGRFYH</sequence>
<dbReference type="InterPro" id="IPR051083">
    <property type="entry name" value="GrpII_Intron_Splice-Mob/Def"/>
</dbReference>
<organism evidence="3 4">
    <name type="scientific">Segatella cerevisiae</name>
    <dbReference type="NCBI Taxonomy" id="2053716"/>
    <lineage>
        <taxon>Bacteria</taxon>
        <taxon>Pseudomonadati</taxon>
        <taxon>Bacteroidota</taxon>
        <taxon>Bacteroidia</taxon>
        <taxon>Bacteroidales</taxon>
        <taxon>Prevotellaceae</taxon>
        <taxon>Segatella</taxon>
    </lineage>
</organism>
<name>A0ABT1C0F6_9BACT</name>
<reference evidence="3 4" key="1">
    <citation type="submission" date="2022-06" db="EMBL/GenBank/DDBJ databases">
        <title>A taxonomic note on the genus Prevotella: Description of four novel genera and emended description of the genera Hallella and Xylanibacter.</title>
        <authorList>
            <person name="Hitch T.C.A."/>
        </authorList>
    </citation>
    <scope>NUCLEOTIDE SEQUENCE [LARGE SCALE GENOMIC DNA]</scope>
    <source>
        <strain evidence="3 4">DSM 100619</strain>
    </source>
</reference>
<evidence type="ECO:0000313" key="4">
    <source>
        <dbReference type="Proteomes" id="UP001204015"/>
    </source>
</evidence>
<dbReference type="SUPFAM" id="SSF56672">
    <property type="entry name" value="DNA/RNA polymerases"/>
    <property type="match status" value="1"/>
</dbReference>
<dbReference type="RefSeq" id="WP_252761803.1">
    <property type="nucleotide sequence ID" value="NZ_JAMXLY010000059.1"/>
</dbReference>
<feature type="domain" description="Reverse transcriptase" evidence="2">
    <location>
        <begin position="46"/>
        <end position="364"/>
    </location>
</feature>
<dbReference type="PROSITE" id="PS50878">
    <property type="entry name" value="RT_POL"/>
    <property type="match status" value="1"/>
</dbReference>
<dbReference type="EMBL" id="JAMXLY010000059">
    <property type="protein sequence ID" value="MCO6026450.1"/>
    <property type="molecule type" value="Genomic_DNA"/>
</dbReference>
<dbReference type="PANTHER" id="PTHR34047">
    <property type="entry name" value="NUCLEAR INTRON MATURASE 1, MITOCHONDRIAL-RELATED"/>
    <property type="match status" value="1"/>
</dbReference>
<evidence type="ECO:0000313" key="3">
    <source>
        <dbReference type="EMBL" id="MCO6026450.1"/>
    </source>
</evidence>
<accession>A0ABT1C0F6</accession>
<dbReference type="InterPro" id="IPR043502">
    <property type="entry name" value="DNA/RNA_pol_sf"/>
</dbReference>
<dbReference type="InterPro" id="IPR000477">
    <property type="entry name" value="RT_dom"/>
</dbReference>
<comment type="caution">
    <text evidence="3">The sequence shown here is derived from an EMBL/GenBank/DDBJ whole genome shotgun (WGS) entry which is preliminary data.</text>
</comment>
<gene>
    <name evidence="3" type="ORF">NG821_11495</name>
</gene>
<keyword evidence="3" id="KW-0548">Nucleotidyltransferase</keyword>
<dbReference type="Pfam" id="PF00078">
    <property type="entry name" value="RVT_1"/>
    <property type="match status" value="1"/>
</dbReference>
<keyword evidence="4" id="KW-1185">Reference proteome</keyword>
<keyword evidence="3" id="KW-0808">Transferase</keyword>
<dbReference type="Proteomes" id="UP001204015">
    <property type="component" value="Unassembled WGS sequence"/>
</dbReference>
<comment type="similarity">
    <text evidence="1">Belongs to the bacterial reverse transcriptase family.</text>
</comment>
<keyword evidence="3" id="KW-0695">RNA-directed DNA polymerase</keyword>
<dbReference type="CDD" id="cd01651">
    <property type="entry name" value="RT_G2_intron"/>
    <property type="match status" value="1"/>
</dbReference>
<evidence type="ECO:0000259" key="2">
    <source>
        <dbReference type="PROSITE" id="PS50878"/>
    </source>
</evidence>
<dbReference type="PANTHER" id="PTHR34047:SF8">
    <property type="entry name" value="PROTEIN YKFC"/>
    <property type="match status" value="1"/>
</dbReference>